<dbReference type="InterPro" id="IPR049278">
    <property type="entry name" value="MS_channel_C"/>
</dbReference>
<reference evidence="11 12" key="1">
    <citation type="submission" date="2020-08" db="EMBL/GenBank/DDBJ databases">
        <authorList>
            <person name="Liu C."/>
            <person name="Sun Q."/>
        </authorList>
    </citation>
    <scope>NUCLEOTIDE SEQUENCE [LARGE SCALE GENOMIC DNA]</scope>
    <source>
        <strain evidence="11 12">NSJ-4</strain>
    </source>
</reference>
<evidence type="ECO:0000256" key="7">
    <source>
        <dbReference type="SAM" id="Phobius"/>
    </source>
</evidence>
<dbReference type="SUPFAM" id="SSF82861">
    <property type="entry name" value="Mechanosensitive channel protein MscS (YggB), transmembrane region"/>
    <property type="match status" value="1"/>
</dbReference>
<dbReference type="EMBL" id="CP060632">
    <property type="protein sequence ID" value="QNM00754.1"/>
    <property type="molecule type" value="Genomic_DNA"/>
</dbReference>
<keyword evidence="3" id="KW-1003">Cell membrane</keyword>
<dbReference type="KEGG" id="wcp:H9Q76_05630"/>
<dbReference type="Gene3D" id="1.10.287.1260">
    <property type="match status" value="1"/>
</dbReference>
<keyword evidence="12" id="KW-1185">Reference proteome</keyword>
<dbReference type="GO" id="GO:0005886">
    <property type="term" value="C:plasma membrane"/>
    <property type="evidence" value="ECO:0007669"/>
    <property type="project" value="UniProtKB-SubCell"/>
</dbReference>
<dbReference type="InterPro" id="IPR011014">
    <property type="entry name" value="MscS_channel_TM-2"/>
</dbReference>
<comment type="similarity">
    <text evidence="2">Belongs to the MscS (TC 1.A.23) family.</text>
</comment>
<dbReference type="SUPFAM" id="SSF82689">
    <property type="entry name" value="Mechanosensitive channel protein MscS (YggB), C-terminal domain"/>
    <property type="match status" value="1"/>
</dbReference>
<feature type="domain" description="Mechanosensitive ion channel MscS C-terminal" evidence="9">
    <location>
        <begin position="188"/>
        <end position="269"/>
    </location>
</feature>
<evidence type="ECO:0000259" key="9">
    <source>
        <dbReference type="Pfam" id="PF21082"/>
    </source>
</evidence>
<dbReference type="Gene3D" id="3.30.70.100">
    <property type="match status" value="1"/>
</dbReference>
<evidence type="ECO:0000256" key="1">
    <source>
        <dbReference type="ARBA" id="ARBA00004651"/>
    </source>
</evidence>
<feature type="transmembrane region" description="Helical" evidence="7">
    <location>
        <begin position="27"/>
        <end position="43"/>
    </location>
</feature>
<dbReference type="InterPro" id="IPR049142">
    <property type="entry name" value="MS_channel_1st"/>
</dbReference>
<evidence type="ECO:0000313" key="12">
    <source>
        <dbReference type="Proteomes" id="UP000515819"/>
    </source>
</evidence>
<dbReference type="InterPro" id="IPR006685">
    <property type="entry name" value="MscS_channel_2nd"/>
</dbReference>
<dbReference type="Pfam" id="PF00924">
    <property type="entry name" value="MS_channel_2nd"/>
    <property type="match status" value="1"/>
</dbReference>
<dbReference type="PROSITE" id="PS01246">
    <property type="entry name" value="UPF0003"/>
    <property type="match status" value="1"/>
</dbReference>
<proteinExistence type="inferred from homology"/>
<dbReference type="RefSeq" id="WP_021984321.1">
    <property type="nucleotide sequence ID" value="NZ_CP060632.1"/>
</dbReference>
<feature type="transmembrane region" description="Helical" evidence="7">
    <location>
        <begin position="64"/>
        <end position="90"/>
    </location>
</feature>
<protein>
    <submittedName>
        <fullName evidence="11">Mechanosensitive ion channel</fullName>
    </submittedName>
</protein>
<dbReference type="SUPFAM" id="SSF50182">
    <property type="entry name" value="Sm-like ribonucleoproteins"/>
    <property type="match status" value="1"/>
</dbReference>
<dbReference type="InterPro" id="IPR045275">
    <property type="entry name" value="MscS_archaea/bacteria_type"/>
</dbReference>
<dbReference type="PANTHER" id="PTHR30221">
    <property type="entry name" value="SMALL-CONDUCTANCE MECHANOSENSITIVE CHANNEL"/>
    <property type="match status" value="1"/>
</dbReference>
<organism evidence="11 12">
    <name type="scientific">Wujia chipingensis</name>
    <dbReference type="NCBI Taxonomy" id="2763670"/>
    <lineage>
        <taxon>Bacteria</taxon>
        <taxon>Bacillati</taxon>
        <taxon>Bacillota</taxon>
        <taxon>Clostridia</taxon>
        <taxon>Lachnospirales</taxon>
        <taxon>Lachnospiraceae</taxon>
        <taxon>Wujia</taxon>
    </lineage>
</organism>
<evidence type="ECO:0000256" key="4">
    <source>
        <dbReference type="ARBA" id="ARBA00022692"/>
    </source>
</evidence>
<feature type="domain" description="Mechanosensitive ion channel MscS" evidence="8">
    <location>
        <begin position="113"/>
        <end position="180"/>
    </location>
</feature>
<dbReference type="PANTHER" id="PTHR30221:SF1">
    <property type="entry name" value="SMALL-CONDUCTANCE MECHANOSENSITIVE CHANNEL"/>
    <property type="match status" value="1"/>
</dbReference>
<dbReference type="Proteomes" id="UP000515819">
    <property type="component" value="Chromosome"/>
</dbReference>
<evidence type="ECO:0000313" key="11">
    <source>
        <dbReference type="EMBL" id="QNM00754.1"/>
    </source>
</evidence>
<evidence type="ECO:0000259" key="10">
    <source>
        <dbReference type="Pfam" id="PF21088"/>
    </source>
</evidence>
<sequence length="283" mass="31635">MEDIKDIESSKIEEYLSKLGDWALNKGFQLVLAIICMYIGMKLSKLIVKMIRKSFKKSNMEESVASFLLSLIKFTFYAIVFITAASIVGFQVTSLVTILGTASLAIGLALQGSLANFAGGVLILILKPFRVGDYIIENDKQCEGTVVSIDIFYTKLQTYDNRIIVIPNGNITSHSLVNVTAAGIRKLDISIGVAYDSDLKKVKDTLYQVVTENQYYDKTKEVDVFVDSFGDSSIKMGVRCMVATENYWKAKWEIQEAIKYAFDAQGIEIPFDQMEVTLKNKDV</sequence>
<keyword evidence="4 7" id="KW-0812">Transmembrane</keyword>
<name>A0A7G9FQC2_9FIRM</name>
<feature type="domain" description="Mechanosensitive ion channel transmembrane helices 2/3" evidence="10">
    <location>
        <begin position="71"/>
        <end position="111"/>
    </location>
</feature>
<dbReference type="InterPro" id="IPR006686">
    <property type="entry name" value="MscS_channel_CS"/>
</dbReference>
<dbReference type="GO" id="GO:0008381">
    <property type="term" value="F:mechanosensitive monoatomic ion channel activity"/>
    <property type="evidence" value="ECO:0007669"/>
    <property type="project" value="InterPro"/>
</dbReference>
<keyword evidence="5 7" id="KW-1133">Transmembrane helix</keyword>
<evidence type="ECO:0000256" key="2">
    <source>
        <dbReference type="ARBA" id="ARBA00008017"/>
    </source>
</evidence>
<feature type="transmembrane region" description="Helical" evidence="7">
    <location>
        <begin position="102"/>
        <end position="126"/>
    </location>
</feature>
<dbReference type="InterPro" id="IPR023408">
    <property type="entry name" value="MscS_beta-dom_sf"/>
</dbReference>
<dbReference type="AlphaFoldDB" id="A0A7G9FQC2"/>
<gene>
    <name evidence="11" type="ORF">H9Q76_05630</name>
</gene>
<dbReference type="Pfam" id="PF21088">
    <property type="entry name" value="MS_channel_1st"/>
    <property type="match status" value="1"/>
</dbReference>
<dbReference type="Gene3D" id="2.30.30.60">
    <property type="match status" value="1"/>
</dbReference>
<evidence type="ECO:0000256" key="3">
    <source>
        <dbReference type="ARBA" id="ARBA00022475"/>
    </source>
</evidence>
<comment type="subcellular location">
    <subcellularLocation>
        <location evidence="1">Cell membrane</location>
        <topology evidence="1">Multi-pass membrane protein</topology>
    </subcellularLocation>
</comment>
<evidence type="ECO:0000256" key="6">
    <source>
        <dbReference type="ARBA" id="ARBA00023136"/>
    </source>
</evidence>
<evidence type="ECO:0000259" key="8">
    <source>
        <dbReference type="Pfam" id="PF00924"/>
    </source>
</evidence>
<keyword evidence="6 7" id="KW-0472">Membrane</keyword>
<dbReference type="InterPro" id="IPR011066">
    <property type="entry name" value="MscS_channel_C_sf"/>
</dbReference>
<evidence type="ECO:0000256" key="5">
    <source>
        <dbReference type="ARBA" id="ARBA00022989"/>
    </source>
</evidence>
<accession>A0A7G9FQC2</accession>
<dbReference type="InterPro" id="IPR010920">
    <property type="entry name" value="LSM_dom_sf"/>
</dbReference>
<dbReference type="Pfam" id="PF21082">
    <property type="entry name" value="MS_channel_3rd"/>
    <property type="match status" value="1"/>
</dbReference>